<feature type="non-terminal residue" evidence="2">
    <location>
        <position position="38"/>
    </location>
</feature>
<dbReference type="EMBL" id="CADCUK010000109">
    <property type="protein sequence ID" value="CAA9374361.1"/>
    <property type="molecule type" value="Genomic_DNA"/>
</dbReference>
<gene>
    <name evidence="2" type="ORF">AVDCRST_MAG47-1499</name>
</gene>
<proteinExistence type="predicted"/>
<sequence>GAVAGAGAAATAGRFRSGRRVGRHRRGRGARRCGGGCR</sequence>
<feature type="non-terminal residue" evidence="2">
    <location>
        <position position="1"/>
    </location>
</feature>
<dbReference type="AlphaFoldDB" id="A0A6J4N4Y8"/>
<accession>A0A6J4N4Y8</accession>
<name>A0A6J4N4Y8_9ACTN</name>
<feature type="compositionally biased region" description="Low complexity" evidence="1">
    <location>
        <begin position="1"/>
        <end position="15"/>
    </location>
</feature>
<reference evidence="2" key="1">
    <citation type="submission" date="2020-02" db="EMBL/GenBank/DDBJ databases">
        <authorList>
            <person name="Meier V. D."/>
        </authorList>
    </citation>
    <scope>NUCLEOTIDE SEQUENCE</scope>
    <source>
        <strain evidence="2">AVDCRST_MAG47</strain>
    </source>
</reference>
<feature type="compositionally biased region" description="Basic residues" evidence="1">
    <location>
        <begin position="16"/>
        <end position="31"/>
    </location>
</feature>
<evidence type="ECO:0000313" key="2">
    <source>
        <dbReference type="EMBL" id="CAA9374361.1"/>
    </source>
</evidence>
<evidence type="ECO:0000256" key="1">
    <source>
        <dbReference type="SAM" id="MobiDB-lite"/>
    </source>
</evidence>
<feature type="region of interest" description="Disordered" evidence="1">
    <location>
        <begin position="1"/>
        <end position="38"/>
    </location>
</feature>
<protein>
    <submittedName>
        <fullName evidence="2">Uncharacterized protein</fullName>
    </submittedName>
</protein>
<organism evidence="2">
    <name type="scientific">uncultured Nocardioidaceae bacterium</name>
    <dbReference type="NCBI Taxonomy" id="253824"/>
    <lineage>
        <taxon>Bacteria</taxon>
        <taxon>Bacillati</taxon>
        <taxon>Actinomycetota</taxon>
        <taxon>Actinomycetes</taxon>
        <taxon>Propionibacteriales</taxon>
        <taxon>Nocardioidaceae</taxon>
        <taxon>environmental samples</taxon>
    </lineage>
</organism>